<dbReference type="KEGG" id="pwn:QNH46_03110"/>
<dbReference type="CDD" id="cd06170">
    <property type="entry name" value="LuxR_C_like"/>
    <property type="match status" value="1"/>
</dbReference>
<dbReference type="InterPro" id="IPR058245">
    <property type="entry name" value="NreC/VraR/RcsB-like_REC"/>
</dbReference>
<evidence type="ECO:0000313" key="10">
    <source>
        <dbReference type="EMBL" id="WHX49690.1"/>
    </source>
</evidence>
<dbReference type="Proteomes" id="UP001177943">
    <property type="component" value="Chromosome"/>
</dbReference>
<dbReference type="GO" id="GO:0006355">
    <property type="term" value="P:regulation of DNA-templated transcription"/>
    <property type="evidence" value="ECO:0007669"/>
    <property type="project" value="InterPro"/>
</dbReference>
<dbReference type="InterPro" id="IPR016032">
    <property type="entry name" value="Sig_transdc_resp-reg_C-effctor"/>
</dbReference>
<evidence type="ECO:0000256" key="7">
    <source>
        <dbReference type="SAM" id="MobiDB-lite"/>
    </source>
</evidence>
<dbReference type="PANTHER" id="PTHR43214:SF40">
    <property type="entry name" value="TRANSCRIPTIONAL REGULATORY PROTEIN LNRK"/>
    <property type="match status" value="1"/>
</dbReference>
<dbReference type="Gene3D" id="3.40.50.2300">
    <property type="match status" value="1"/>
</dbReference>
<dbReference type="PROSITE" id="PS50110">
    <property type="entry name" value="RESPONSE_REGULATORY"/>
    <property type="match status" value="1"/>
</dbReference>
<dbReference type="InterPro" id="IPR036388">
    <property type="entry name" value="WH-like_DNA-bd_sf"/>
</dbReference>
<evidence type="ECO:0000259" key="9">
    <source>
        <dbReference type="PROSITE" id="PS50110"/>
    </source>
</evidence>
<feature type="domain" description="HTH luxR-type" evidence="8">
    <location>
        <begin position="228"/>
        <end position="293"/>
    </location>
</feature>
<keyword evidence="2" id="KW-0902">Two-component regulatory system</keyword>
<evidence type="ECO:0000256" key="3">
    <source>
        <dbReference type="ARBA" id="ARBA00023015"/>
    </source>
</evidence>
<keyword evidence="3" id="KW-0805">Transcription regulation</keyword>
<dbReference type="PRINTS" id="PR00038">
    <property type="entry name" value="HTHLUXR"/>
</dbReference>
<dbReference type="RefSeq" id="WP_283926882.1">
    <property type="nucleotide sequence ID" value="NZ_CP126084.1"/>
</dbReference>
<sequence length="297" mass="30766">MTNTTTNANAAAGVHLSVLIVDDDPFIRESLSLLIGMDPQIEVLGTACHGLEAVNQLESGGMPVPDVVLMDIRMPECDGVEGTKRIKALFPQTSVLILTTFDDDEFIIEALQSGASGYLLKNIPPSRIIEGIKTVHSGSMLIHPDIARKLTGMLRADAHKAAAGAEQSAGNAAGRSEQRPGSASSGKASSSSAPSGKASSGSASSGGASSGSASSSSDSAAPADSVQSKLRAAGLTPAEQNVVALIADGMSNKEIAQKLFLSEGTVKNYITDILAKLQVRDRTQLAILYWKSYNQLG</sequence>
<keyword evidence="5" id="KW-0804">Transcription</keyword>
<gene>
    <name evidence="10" type="ORF">QNH46_03110</name>
</gene>
<evidence type="ECO:0000256" key="6">
    <source>
        <dbReference type="PROSITE-ProRule" id="PRU00169"/>
    </source>
</evidence>
<dbReference type="InterPro" id="IPR039420">
    <property type="entry name" value="WalR-like"/>
</dbReference>
<dbReference type="GO" id="GO:0003677">
    <property type="term" value="F:DNA binding"/>
    <property type="evidence" value="ECO:0007669"/>
    <property type="project" value="UniProtKB-KW"/>
</dbReference>
<feature type="region of interest" description="Disordered" evidence="7">
    <location>
        <begin position="161"/>
        <end position="225"/>
    </location>
</feature>
<accession>A0AA95KWI9</accession>
<dbReference type="CDD" id="cd17535">
    <property type="entry name" value="REC_NarL-like"/>
    <property type="match status" value="1"/>
</dbReference>
<organism evidence="10 11">
    <name type="scientific">Paenibacillus woosongensis</name>
    <dbReference type="NCBI Taxonomy" id="307580"/>
    <lineage>
        <taxon>Bacteria</taxon>
        <taxon>Bacillati</taxon>
        <taxon>Bacillota</taxon>
        <taxon>Bacilli</taxon>
        <taxon>Bacillales</taxon>
        <taxon>Paenibacillaceae</taxon>
        <taxon>Paenibacillus</taxon>
    </lineage>
</organism>
<feature type="compositionally biased region" description="Low complexity" evidence="7">
    <location>
        <begin position="161"/>
        <end position="174"/>
    </location>
</feature>
<protein>
    <submittedName>
        <fullName evidence="10">Response regulator transcription factor</fullName>
    </submittedName>
</protein>
<feature type="domain" description="Response regulatory" evidence="9">
    <location>
        <begin position="17"/>
        <end position="136"/>
    </location>
</feature>
<dbReference type="PROSITE" id="PS50043">
    <property type="entry name" value="HTH_LUXR_2"/>
    <property type="match status" value="1"/>
</dbReference>
<dbReference type="InterPro" id="IPR000792">
    <property type="entry name" value="Tscrpt_reg_LuxR_C"/>
</dbReference>
<dbReference type="SUPFAM" id="SSF46894">
    <property type="entry name" value="C-terminal effector domain of the bipartite response regulators"/>
    <property type="match status" value="1"/>
</dbReference>
<dbReference type="SMART" id="SM00421">
    <property type="entry name" value="HTH_LUXR"/>
    <property type="match status" value="1"/>
</dbReference>
<dbReference type="SUPFAM" id="SSF52172">
    <property type="entry name" value="CheY-like"/>
    <property type="match status" value="1"/>
</dbReference>
<dbReference type="SMART" id="SM00448">
    <property type="entry name" value="REC"/>
    <property type="match status" value="1"/>
</dbReference>
<evidence type="ECO:0000256" key="1">
    <source>
        <dbReference type="ARBA" id="ARBA00022553"/>
    </source>
</evidence>
<evidence type="ECO:0000259" key="8">
    <source>
        <dbReference type="PROSITE" id="PS50043"/>
    </source>
</evidence>
<dbReference type="PANTHER" id="PTHR43214">
    <property type="entry name" value="TWO-COMPONENT RESPONSE REGULATOR"/>
    <property type="match status" value="1"/>
</dbReference>
<feature type="modified residue" description="4-aspartylphosphate" evidence="6">
    <location>
        <position position="71"/>
    </location>
</feature>
<dbReference type="Pfam" id="PF00196">
    <property type="entry name" value="GerE"/>
    <property type="match status" value="1"/>
</dbReference>
<dbReference type="InterPro" id="IPR001789">
    <property type="entry name" value="Sig_transdc_resp-reg_receiver"/>
</dbReference>
<dbReference type="Gene3D" id="1.10.10.10">
    <property type="entry name" value="Winged helix-like DNA-binding domain superfamily/Winged helix DNA-binding domain"/>
    <property type="match status" value="1"/>
</dbReference>
<feature type="compositionally biased region" description="Low complexity" evidence="7">
    <location>
        <begin position="181"/>
        <end position="225"/>
    </location>
</feature>
<proteinExistence type="predicted"/>
<keyword evidence="4" id="KW-0238">DNA-binding</keyword>
<dbReference type="Pfam" id="PF00072">
    <property type="entry name" value="Response_reg"/>
    <property type="match status" value="1"/>
</dbReference>
<reference evidence="10" key="1">
    <citation type="submission" date="2023-05" db="EMBL/GenBank/DDBJ databases">
        <title>Comparative genomics of Bacillaceae isolates and their secondary metabolite potential.</title>
        <authorList>
            <person name="Song L."/>
            <person name="Nielsen L.J."/>
            <person name="Mohite O."/>
            <person name="Xu X."/>
            <person name="Weber T."/>
            <person name="Kovacs A.T."/>
        </authorList>
    </citation>
    <scope>NUCLEOTIDE SEQUENCE</scope>
    <source>
        <strain evidence="10">B2_4</strain>
    </source>
</reference>
<evidence type="ECO:0000256" key="4">
    <source>
        <dbReference type="ARBA" id="ARBA00023125"/>
    </source>
</evidence>
<evidence type="ECO:0000313" key="11">
    <source>
        <dbReference type="Proteomes" id="UP001177943"/>
    </source>
</evidence>
<dbReference type="AlphaFoldDB" id="A0AA95KWI9"/>
<keyword evidence="1 6" id="KW-0597">Phosphoprotein</keyword>
<dbReference type="InterPro" id="IPR011006">
    <property type="entry name" value="CheY-like_superfamily"/>
</dbReference>
<dbReference type="GO" id="GO:0000160">
    <property type="term" value="P:phosphorelay signal transduction system"/>
    <property type="evidence" value="ECO:0007669"/>
    <property type="project" value="UniProtKB-KW"/>
</dbReference>
<dbReference type="EMBL" id="CP126084">
    <property type="protein sequence ID" value="WHX49690.1"/>
    <property type="molecule type" value="Genomic_DNA"/>
</dbReference>
<evidence type="ECO:0000256" key="5">
    <source>
        <dbReference type="ARBA" id="ARBA00023163"/>
    </source>
</evidence>
<name>A0AA95KWI9_9BACL</name>
<evidence type="ECO:0000256" key="2">
    <source>
        <dbReference type="ARBA" id="ARBA00023012"/>
    </source>
</evidence>